<dbReference type="Gene3D" id="1.25.10.10">
    <property type="entry name" value="Leucine-rich Repeat Variant"/>
    <property type="match status" value="1"/>
</dbReference>
<protein>
    <submittedName>
        <fullName evidence="1">Uncharacterized protein</fullName>
    </submittedName>
</protein>
<comment type="caution">
    <text evidence="1">The sequence shown here is derived from an EMBL/GenBank/DDBJ whole genome shotgun (WGS) entry which is preliminary data.</text>
</comment>
<name>A0ABD3EM93_9LAMI</name>
<accession>A0ABD3EM93</accession>
<dbReference type="InterPro" id="IPR011989">
    <property type="entry name" value="ARM-like"/>
</dbReference>
<evidence type="ECO:0000313" key="2">
    <source>
        <dbReference type="Proteomes" id="UP001632038"/>
    </source>
</evidence>
<evidence type="ECO:0000313" key="1">
    <source>
        <dbReference type="EMBL" id="KAL3655355.1"/>
    </source>
</evidence>
<dbReference type="AlphaFoldDB" id="A0ABD3EM93"/>
<keyword evidence="2" id="KW-1185">Reference proteome</keyword>
<reference evidence="2" key="1">
    <citation type="journal article" date="2024" name="IScience">
        <title>Strigolactones Initiate the Formation of Haustorium-like Structures in Castilleja.</title>
        <authorList>
            <person name="Buerger M."/>
            <person name="Peterson D."/>
            <person name="Chory J."/>
        </authorList>
    </citation>
    <scope>NUCLEOTIDE SEQUENCE [LARGE SCALE GENOMIC DNA]</scope>
</reference>
<gene>
    <name evidence="1" type="ORF">CASFOL_001141</name>
</gene>
<organism evidence="1 2">
    <name type="scientific">Castilleja foliolosa</name>
    <dbReference type="NCBI Taxonomy" id="1961234"/>
    <lineage>
        <taxon>Eukaryota</taxon>
        <taxon>Viridiplantae</taxon>
        <taxon>Streptophyta</taxon>
        <taxon>Embryophyta</taxon>
        <taxon>Tracheophyta</taxon>
        <taxon>Spermatophyta</taxon>
        <taxon>Magnoliopsida</taxon>
        <taxon>eudicotyledons</taxon>
        <taxon>Gunneridae</taxon>
        <taxon>Pentapetalae</taxon>
        <taxon>asterids</taxon>
        <taxon>lamiids</taxon>
        <taxon>Lamiales</taxon>
        <taxon>Orobanchaceae</taxon>
        <taxon>Pedicularideae</taxon>
        <taxon>Castillejinae</taxon>
        <taxon>Castilleja</taxon>
    </lineage>
</organism>
<proteinExistence type="predicted"/>
<sequence>MIWCGTVAEAKDEDAGQTINYRVGQEFLDRLAIALGGNTTCEVAAISAIGQLSTDLSPDLQVEYHQRVLSALAMDDF</sequence>
<dbReference type="Proteomes" id="UP001632038">
    <property type="component" value="Unassembled WGS sequence"/>
</dbReference>
<dbReference type="EMBL" id="JAVIJP010000002">
    <property type="protein sequence ID" value="KAL3655355.1"/>
    <property type="molecule type" value="Genomic_DNA"/>
</dbReference>